<feature type="transmembrane region" description="Helical" evidence="10">
    <location>
        <begin position="250"/>
        <end position="268"/>
    </location>
</feature>
<dbReference type="Pfam" id="PF03901">
    <property type="entry name" value="Glyco_transf_22"/>
    <property type="match status" value="1"/>
</dbReference>
<keyword evidence="9 10" id="KW-0472">Membrane</keyword>
<evidence type="ECO:0000313" key="11">
    <source>
        <dbReference type="EMBL" id="KAJ3049129.1"/>
    </source>
</evidence>
<sequence>MSTLRNRKAAVDDSPDAMVYPEVPKRRPSVPPPTPNVTYYAPSFSVAFKLLLAARLIAAILSNISDCDEVFNFWEPTHYLQHGMGLQTWEYSPVYAIRSWTYASLHAGILETIQLLVAKNKLQSFYFCRGVLGAVSAYSEATLYRAVVDEINPRIGRCFLIISIFSTGMFNASTAYLPSTFAMYTTTLAAAFSLATPSRFNTYAVVLSVAAGAIVGWPFSGAVGIPFVIKSLLFTERPLARLRHMIEAGLLALIVIGLPLMAIDHIFYEKWTFVPCNIVMYNVFSGLAKGPNIYGTEPWWFYIMNGILNFNIVFVAALLSFVALAISEVVKKVLGAAGTSHVNPTKRLMLELSPMFLMFAVFSAQPHKEERFLFVVYPLICLAAAVTVYQVRAWIELTLSMNRKLKPYSQQVGAAIVVLFLTISTLLSLSRTTALYTQYHAPLRVYAHTHHLPLPGHDASTNTNTTHLGLFDRELNLCVGKEWYRFPSHYFLPEGMRLRFVKSSFDGLLPKYFEEEEWEGRRAEEVLREGDVKGYVRALRSARRTTSRIPNGMNDENREDPDVYWSIDNCDYMVDFTPKEPLRFRADSKDSNELNYALDERNWEKHYCEPFLDAAKSGRMARAFWVPGGKGKVWGEYCLLRRRGASV</sequence>
<comment type="pathway">
    <text evidence="2">Protein modification; protein glycosylation.</text>
</comment>
<dbReference type="GO" id="GO:0000026">
    <property type="term" value="F:alpha-1,2-mannosyltransferase activity"/>
    <property type="evidence" value="ECO:0007669"/>
    <property type="project" value="TreeGrafter"/>
</dbReference>
<comment type="subcellular location">
    <subcellularLocation>
        <location evidence="1 10">Endoplasmic reticulum membrane</location>
        <topology evidence="1 10">Multi-pass membrane protein</topology>
    </subcellularLocation>
</comment>
<comment type="caution">
    <text evidence="11">The sequence shown here is derived from an EMBL/GenBank/DDBJ whole genome shotgun (WGS) entry which is preliminary data.</text>
</comment>
<keyword evidence="6 10" id="KW-0812">Transmembrane</keyword>
<keyword evidence="8 10" id="KW-1133">Transmembrane helix</keyword>
<dbReference type="EC" id="2.4.1.-" evidence="10"/>
<evidence type="ECO:0000256" key="9">
    <source>
        <dbReference type="ARBA" id="ARBA00023136"/>
    </source>
</evidence>
<evidence type="ECO:0000256" key="5">
    <source>
        <dbReference type="ARBA" id="ARBA00022679"/>
    </source>
</evidence>
<evidence type="ECO:0000256" key="10">
    <source>
        <dbReference type="RuleBase" id="RU363075"/>
    </source>
</evidence>
<gene>
    <name evidence="11" type="primary">ALG9</name>
    <name evidence="11" type="ORF">HK097_009853</name>
</gene>
<dbReference type="EMBL" id="JADGJD010000690">
    <property type="protein sequence ID" value="KAJ3049129.1"/>
    <property type="molecule type" value="Genomic_DNA"/>
</dbReference>
<feature type="transmembrane region" description="Helical" evidence="10">
    <location>
        <begin position="159"/>
        <end position="184"/>
    </location>
</feature>
<feature type="transmembrane region" description="Helical" evidence="10">
    <location>
        <begin position="412"/>
        <end position="430"/>
    </location>
</feature>
<keyword evidence="12" id="KW-1185">Reference proteome</keyword>
<dbReference type="GO" id="GO:0006487">
    <property type="term" value="P:protein N-linked glycosylation"/>
    <property type="evidence" value="ECO:0007669"/>
    <property type="project" value="TreeGrafter"/>
</dbReference>
<feature type="transmembrane region" description="Helical" evidence="10">
    <location>
        <begin position="299"/>
        <end position="327"/>
    </location>
</feature>
<dbReference type="AlphaFoldDB" id="A0AAD5X3I2"/>
<accession>A0AAD5X3I2</accession>
<protein>
    <recommendedName>
        <fullName evidence="10">Mannosyltransferase</fullName>
        <ecNumber evidence="10">2.4.1.-</ecNumber>
    </recommendedName>
</protein>
<evidence type="ECO:0000256" key="6">
    <source>
        <dbReference type="ARBA" id="ARBA00022692"/>
    </source>
</evidence>
<evidence type="ECO:0000256" key="2">
    <source>
        <dbReference type="ARBA" id="ARBA00004922"/>
    </source>
</evidence>
<evidence type="ECO:0000256" key="8">
    <source>
        <dbReference type="ARBA" id="ARBA00022989"/>
    </source>
</evidence>
<comment type="similarity">
    <text evidence="3 10">Belongs to the glycosyltransferase 22 family.</text>
</comment>
<proteinExistence type="inferred from homology"/>
<keyword evidence="7 10" id="KW-0256">Endoplasmic reticulum</keyword>
<evidence type="ECO:0000256" key="4">
    <source>
        <dbReference type="ARBA" id="ARBA00022676"/>
    </source>
</evidence>
<dbReference type="InterPro" id="IPR005599">
    <property type="entry name" value="GPI_mannosylTrfase"/>
</dbReference>
<organism evidence="11 12">
    <name type="scientific">Rhizophlyctis rosea</name>
    <dbReference type="NCBI Taxonomy" id="64517"/>
    <lineage>
        <taxon>Eukaryota</taxon>
        <taxon>Fungi</taxon>
        <taxon>Fungi incertae sedis</taxon>
        <taxon>Chytridiomycota</taxon>
        <taxon>Chytridiomycota incertae sedis</taxon>
        <taxon>Chytridiomycetes</taxon>
        <taxon>Rhizophlyctidales</taxon>
        <taxon>Rhizophlyctidaceae</taxon>
        <taxon>Rhizophlyctis</taxon>
    </lineage>
</organism>
<dbReference type="PANTHER" id="PTHR22760">
    <property type="entry name" value="GLYCOSYLTRANSFERASE"/>
    <property type="match status" value="1"/>
</dbReference>
<evidence type="ECO:0000256" key="1">
    <source>
        <dbReference type="ARBA" id="ARBA00004477"/>
    </source>
</evidence>
<evidence type="ECO:0000256" key="7">
    <source>
        <dbReference type="ARBA" id="ARBA00022824"/>
    </source>
</evidence>
<feature type="transmembrane region" description="Helical" evidence="10">
    <location>
        <begin position="204"/>
        <end position="229"/>
    </location>
</feature>
<dbReference type="PANTHER" id="PTHR22760:SF2">
    <property type="entry name" value="ALPHA-1,2-MANNOSYLTRANSFERASE ALG9"/>
    <property type="match status" value="1"/>
</dbReference>
<reference evidence="11" key="1">
    <citation type="submission" date="2020-05" db="EMBL/GenBank/DDBJ databases">
        <title>Phylogenomic resolution of chytrid fungi.</title>
        <authorList>
            <person name="Stajich J.E."/>
            <person name="Amses K."/>
            <person name="Simmons R."/>
            <person name="Seto K."/>
            <person name="Myers J."/>
            <person name="Bonds A."/>
            <person name="Quandt C.A."/>
            <person name="Barry K."/>
            <person name="Liu P."/>
            <person name="Grigoriev I."/>
            <person name="Longcore J.E."/>
            <person name="James T.Y."/>
        </authorList>
    </citation>
    <scope>NUCLEOTIDE SEQUENCE</scope>
    <source>
        <strain evidence="11">JEL0318</strain>
    </source>
</reference>
<feature type="transmembrane region" description="Helical" evidence="10">
    <location>
        <begin position="372"/>
        <end position="391"/>
    </location>
</feature>
<dbReference type="Proteomes" id="UP001212841">
    <property type="component" value="Unassembled WGS sequence"/>
</dbReference>
<evidence type="ECO:0000256" key="3">
    <source>
        <dbReference type="ARBA" id="ARBA00007063"/>
    </source>
</evidence>
<name>A0AAD5X3I2_9FUNG</name>
<dbReference type="GO" id="GO:0005789">
    <property type="term" value="C:endoplasmic reticulum membrane"/>
    <property type="evidence" value="ECO:0007669"/>
    <property type="project" value="UniProtKB-SubCell"/>
</dbReference>
<keyword evidence="4 10" id="KW-0328">Glycosyltransferase</keyword>
<evidence type="ECO:0000313" key="12">
    <source>
        <dbReference type="Proteomes" id="UP001212841"/>
    </source>
</evidence>
<keyword evidence="5" id="KW-0808">Transferase</keyword>